<sequence>MSDGAHPPSPYDDDPEAELRAASPRQPLGLWWVGVVGLGVAGVLLVTENLRAYGYALGATMGVLAVLRAVLPESRAGGLAVRGRWVDAGIMALLGAAVAVLAGTLRLVG</sequence>
<evidence type="ECO:0000313" key="2">
    <source>
        <dbReference type="EMBL" id="GGK64947.1"/>
    </source>
</evidence>
<evidence type="ECO:0000313" key="3">
    <source>
        <dbReference type="Proteomes" id="UP000662111"/>
    </source>
</evidence>
<dbReference type="InterPro" id="IPR021385">
    <property type="entry name" value="DUF3017"/>
</dbReference>
<feature type="transmembrane region" description="Helical" evidence="1">
    <location>
        <begin position="83"/>
        <end position="105"/>
    </location>
</feature>
<keyword evidence="1" id="KW-0812">Transmembrane</keyword>
<gene>
    <name evidence="2" type="ORF">GCM10011509_11620</name>
</gene>
<reference evidence="3" key="1">
    <citation type="journal article" date="2019" name="Int. J. Syst. Evol. Microbiol.">
        <title>The Global Catalogue of Microorganisms (GCM) 10K type strain sequencing project: providing services to taxonomists for standard genome sequencing and annotation.</title>
        <authorList>
            <consortium name="The Broad Institute Genomics Platform"/>
            <consortium name="The Broad Institute Genome Sequencing Center for Infectious Disease"/>
            <person name="Wu L."/>
            <person name="Ma J."/>
        </authorList>
    </citation>
    <scope>NUCLEOTIDE SEQUENCE [LARGE SCALE GENOMIC DNA]</scope>
    <source>
        <strain evidence="3">CGMCC 1.5362</strain>
    </source>
</reference>
<accession>A0ABQ2F6X8</accession>
<dbReference type="RefSeq" id="WP_022920350.1">
    <property type="nucleotide sequence ID" value="NZ_BMLB01000002.1"/>
</dbReference>
<keyword evidence="3" id="KW-1185">Reference proteome</keyword>
<keyword evidence="1" id="KW-1133">Transmembrane helix</keyword>
<evidence type="ECO:0008006" key="4">
    <source>
        <dbReference type="Google" id="ProtNLM"/>
    </source>
</evidence>
<protein>
    <recommendedName>
        <fullName evidence="4">DUF3017 domain-containing protein</fullName>
    </recommendedName>
</protein>
<proteinExistence type="predicted"/>
<dbReference type="EMBL" id="BMLB01000002">
    <property type="protein sequence ID" value="GGK64947.1"/>
    <property type="molecule type" value="Genomic_DNA"/>
</dbReference>
<keyword evidence="1" id="KW-0472">Membrane</keyword>
<dbReference type="Pfam" id="PF11222">
    <property type="entry name" value="DUF3017"/>
    <property type="match status" value="1"/>
</dbReference>
<feature type="transmembrane region" description="Helical" evidence="1">
    <location>
        <begin position="52"/>
        <end position="71"/>
    </location>
</feature>
<organism evidence="2 3">
    <name type="scientific">Ornithinimicrobium pekingense</name>
    <dbReference type="NCBI Taxonomy" id="384677"/>
    <lineage>
        <taxon>Bacteria</taxon>
        <taxon>Bacillati</taxon>
        <taxon>Actinomycetota</taxon>
        <taxon>Actinomycetes</taxon>
        <taxon>Micrococcales</taxon>
        <taxon>Ornithinimicrobiaceae</taxon>
        <taxon>Ornithinimicrobium</taxon>
    </lineage>
</organism>
<evidence type="ECO:0000256" key="1">
    <source>
        <dbReference type="SAM" id="Phobius"/>
    </source>
</evidence>
<comment type="caution">
    <text evidence="2">The sequence shown here is derived from an EMBL/GenBank/DDBJ whole genome shotgun (WGS) entry which is preliminary data.</text>
</comment>
<dbReference type="Proteomes" id="UP000662111">
    <property type="component" value="Unassembled WGS sequence"/>
</dbReference>
<feature type="transmembrane region" description="Helical" evidence="1">
    <location>
        <begin position="28"/>
        <end position="46"/>
    </location>
</feature>
<name>A0ABQ2F6X8_9MICO</name>